<organism evidence="1 2">
    <name type="scientific">Urbifossiella limnaea</name>
    <dbReference type="NCBI Taxonomy" id="2528023"/>
    <lineage>
        <taxon>Bacteria</taxon>
        <taxon>Pseudomonadati</taxon>
        <taxon>Planctomycetota</taxon>
        <taxon>Planctomycetia</taxon>
        <taxon>Gemmatales</taxon>
        <taxon>Gemmataceae</taxon>
        <taxon>Urbifossiella</taxon>
    </lineage>
</organism>
<keyword evidence="2" id="KW-1185">Reference proteome</keyword>
<evidence type="ECO:0000313" key="2">
    <source>
        <dbReference type="Proteomes" id="UP000319576"/>
    </source>
</evidence>
<protein>
    <submittedName>
        <fullName evidence="1">Uncharacterized protein</fullName>
    </submittedName>
</protein>
<name>A0A517XST5_9BACT</name>
<evidence type="ECO:0000313" key="1">
    <source>
        <dbReference type="EMBL" id="QDU20576.1"/>
    </source>
</evidence>
<sequence length="111" mass="12347">MGILTAAEADADGRLLDPREMAAWGRYWYTDELPAWTPVAELGQEMRPAYEAAAGTTGEHREVAEAYFQACARAVASPEVGKAVDLFVRDLRFRLTVTHPDDGREFYPPSE</sequence>
<reference evidence="1 2" key="1">
    <citation type="submission" date="2019-02" db="EMBL/GenBank/DDBJ databases">
        <title>Deep-cultivation of Planctomycetes and their phenomic and genomic characterization uncovers novel biology.</title>
        <authorList>
            <person name="Wiegand S."/>
            <person name="Jogler M."/>
            <person name="Boedeker C."/>
            <person name="Pinto D."/>
            <person name="Vollmers J."/>
            <person name="Rivas-Marin E."/>
            <person name="Kohn T."/>
            <person name="Peeters S.H."/>
            <person name="Heuer A."/>
            <person name="Rast P."/>
            <person name="Oberbeckmann S."/>
            <person name="Bunk B."/>
            <person name="Jeske O."/>
            <person name="Meyerdierks A."/>
            <person name="Storesund J.E."/>
            <person name="Kallscheuer N."/>
            <person name="Luecker S."/>
            <person name="Lage O.M."/>
            <person name="Pohl T."/>
            <person name="Merkel B.J."/>
            <person name="Hornburger P."/>
            <person name="Mueller R.-W."/>
            <person name="Bruemmer F."/>
            <person name="Labrenz M."/>
            <person name="Spormann A.M."/>
            <person name="Op den Camp H."/>
            <person name="Overmann J."/>
            <person name="Amann R."/>
            <person name="Jetten M.S.M."/>
            <person name="Mascher T."/>
            <person name="Medema M.H."/>
            <person name="Devos D.P."/>
            <person name="Kaster A.-K."/>
            <person name="Ovreas L."/>
            <person name="Rohde M."/>
            <person name="Galperin M.Y."/>
            <person name="Jogler C."/>
        </authorList>
    </citation>
    <scope>NUCLEOTIDE SEQUENCE [LARGE SCALE GENOMIC DNA]</scope>
    <source>
        <strain evidence="1 2">ETA_A1</strain>
    </source>
</reference>
<gene>
    <name evidence="1" type="ORF">ETAA1_25310</name>
</gene>
<proteinExistence type="predicted"/>
<dbReference type="AlphaFoldDB" id="A0A517XST5"/>
<dbReference type="EMBL" id="CP036273">
    <property type="protein sequence ID" value="QDU20576.1"/>
    <property type="molecule type" value="Genomic_DNA"/>
</dbReference>
<dbReference type="KEGG" id="uli:ETAA1_25310"/>
<accession>A0A517XST5</accession>
<dbReference type="Proteomes" id="UP000319576">
    <property type="component" value="Chromosome"/>
</dbReference>